<comment type="caution">
    <text evidence="7">The sequence shown here is derived from an EMBL/GenBank/DDBJ whole genome shotgun (WGS) entry which is preliminary data.</text>
</comment>
<evidence type="ECO:0000259" key="6">
    <source>
        <dbReference type="PROSITE" id="PS50801"/>
    </source>
</evidence>
<dbReference type="PANTHER" id="PTHR11814">
    <property type="entry name" value="SULFATE TRANSPORTER"/>
    <property type="match status" value="1"/>
</dbReference>
<feature type="domain" description="STAS" evidence="6">
    <location>
        <begin position="151"/>
        <end position="202"/>
    </location>
</feature>
<feature type="transmembrane region" description="Helical" evidence="5">
    <location>
        <begin position="41"/>
        <end position="58"/>
    </location>
</feature>
<keyword evidence="8" id="KW-1185">Reference proteome</keyword>
<dbReference type="GO" id="GO:0055085">
    <property type="term" value="P:transmembrane transport"/>
    <property type="evidence" value="ECO:0007669"/>
    <property type="project" value="InterPro"/>
</dbReference>
<dbReference type="InterPro" id="IPR002645">
    <property type="entry name" value="STAS_dom"/>
</dbReference>
<keyword evidence="4 5" id="KW-0472">Membrane</keyword>
<dbReference type="InterPro" id="IPR011547">
    <property type="entry name" value="SLC26A/SulP_dom"/>
</dbReference>
<gene>
    <name evidence="7" type="ORF">ILUMI_02044</name>
</gene>
<evidence type="ECO:0000313" key="7">
    <source>
        <dbReference type="EMBL" id="KAF2904133.1"/>
    </source>
</evidence>
<evidence type="ECO:0000256" key="1">
    <source>
        <dbReference type="ARBA" id="ARBA00004141"/>
    </source>
</evidence>
<feature type="transmembrane region" description="Helical" evidence="5">
    <location>
        <begin position="95"/>
        <end position="127"/>
    </location>
</feature>
<keyword evidence="2 5" id="KW-0812">Transmembrane</keyword>
<dbReference type="EMBL" id="VTPC01000843">
    <property type="protein sequence ID" value="KAF2904133.1"/>
    <property type="molecule type" value="Genomic_DNA"/>
</dbReference>
<proteinExistence type="predicted"/>
<evidence type="ECO:0000256" key="3">
    <source>
        <dbReference type="ARBA" id="ARBA00022989"/>
    </source>
</evidence>
<evidence type="ECO:0000256" key="5">
    <source>
        <dbReference type="SAM" id="Phobius"/>
    </source>
</evidence>
<evidence type="ECO:0000313" key="8">
    <source>
        <dbReference type="Proteomes" id="UP000801492"/>
    </source>
</evidence>
<dbReference type="GO" id="GO:0016020">
    <property type="term" value="C:membrane"/>
    <property type="evidence" value="ECO:0007669"/>
    <property type="project" value="UniProtKB-SubCell"/>
</dbReference>
<accession>A0A8K0DDF8</accession>
<dbReference type="AlphaFoldDB" id="A0A8K0DDF8"/>
<dbReference type="Pfam" id="PF00916">
    <property type="entry name" value="Sulfate_transp"/>
    <property type="match status" value="1"/>
</dbReference>
<organism evidence="7 8">
    <name type="scientific">Ignelater luminosus</name>
    <name type="common">Cucubano</name>
    <name type="synonym">Pyrophorus luminosus</name>
    <dbReference type="NCBI Taxonomy" id="2038154"/>
    <lineage>
        <taxon>Eukaryota</taxon>
        <taxon>Metazoa</taxon>
        <taxon>Ecdysozoa</taxon>
        <taxon>Arthropoda</taxon>
        <taxon>Hexapoda</taxon>
        <taxon>Insecta</taxon>
        <taxon>Pterygota</taxon>
        <taxon>Neoptera</taxon>
        <taxon>Endopterygota</taxon>
        <taxon>Coleoptera</taxon>
        <taxon>Polyphaga</taxon>
        <taxon>Elateriformia</taxon>
        <taxon>Elateroidea</taxon>
        <taxon>Elateridae</taxon>
        <taxon>Agrypninae</taxon>
        <taxon>Pyrophorini</taxon>
        <taxon>Ignelater</taxon>
    </lineage>
</organism>
<dbReference type="Proteomes" id="UP000801492">
    <property type="component" value="Unassembled WGS sequence"/>
</dbReference>
<sequence>MLAVGLCNIVGCLFSSMPVNASFSRAAVSNASGIRTTIGGIYTGVMVILSLTFLTPYFSYIPKATLASVIICAVLFMVEVSIVKPMWKINKIDWIPLWGTFIACLLLGIEIGILVGVVIDVILLLYYNARPRVTVQKISENGMEYVKITPSSSVLFPSAEYVRELIMKSNIEMGRSSNMVVLDCSKISRADFTSAKVMRRMT</sequence>
<feature type="transmembrane region" description="Helical" evidence="5">
    <location>
        <begin position="65"/>
        <end position="83"/>
    </location>
</feature>
<reference evidence="7" key="1">
    <citation type="submission" date="2019-08" db="EMBL/GenBank/DDBJ databases">
        <title>The genome of the North American firefly Photinus pyralis.</title>
        <authorList>
            <consortium name="Photinus pyralis genome working group"/>
            <person name="Fallon T.R."/>
            <person name="Sander Lower S.E."/>
            <person name="Weng J.-K."/>
        </authorList>
    </citation>
    <scope>NUCLEOTIDE SEQUENCE</scope>
    <source>
        <strain evidence="7">TRF0915ILg1</strain>
        <tissue evidence="7">Whole body</tissue>
    </source>
</reference>
<name>A0A8K0DDF8_IGNLU</name>
<dbReference type="PROSITE" id="PS50801">
    <property type="entry name" value="STAS"/>
    <property type="match status" value="1"/>
</dbReference>
<dbReference type="OrthoDB" id="288203at2759"/>
<keyword evidence="3 5" id="KW-1133">Transmembrane helix</keyword>
<protein>
    <recommendedName>
        <fullName evidence="6">STAS domain-containing protein</fullName>
    </recommendedName>
</protein>
<dbReference type="InterPro" id="IPR001902">
    <property type="entry name" value="SLC26A/SulP_fam"/>
</dbReference>
<evidence type="ECO:0000256" key="2">
    <source>
        <dbReference type="ARBA" id="ARBA00022692"/>
    </source>
</evidence>
<evidence type="ECO:0000256" key="4">
    <source>
        <dbReference type="ARBA" id="ARBA00023136"/>
    </source>
</evidence>
<comment type="subcellular location">
    <subcellularLocation>
        <location evidence="1">Membrane</location>
        <topology evidence="1">Multi-pass membrane protein</topology>
    </subcellularLocation>
</comment>